<evidence type="ECO:0000313" key="1">
    <source>
        <dbReference type="EMBL" id="JAD75479.1"/>
    </source>
</evidence>
<name>A0A0A9CGM3_ARUDO</name>
<dbReference type="AlphaFoldDB" id="A0A0A9CGM3"/>
<accession>A0A0A9CGM3</accession>
<dbReference type="EMBL" id="GBRH01222416">
    <property type="protein sequence ID" value="JAD75479.1"/>
    <property type="molecule type" value="Transcribed_RNA"/>
</dbReference>
<proteinExistence type="predicted"/>
<reference evidence="1" key="2">
    <citation type="journal article" date="2015" name="Data Brief">
        <title>Shoot transcriptome of the giant reed, Arundo donax.</title>
        <authorList>
            <person name="Barrero R.A."/>
            <person name="Guerrero F.D."/>
            <person name="Moolhuijzen P."/>
            <person name="Goolsby J.A."/>
            <person name="Tidwell J."/>
            <person name="Bellgard S.E."/>
            <person name="Bellgard M.I."/>
        </authorList>
    </citation>
    <scope>NUCLEOTIDE SEQUENCE</scope>
    <source>
        <tissue evidence="1">Shoot tissue taken approximately 20 cm above the soil surface</tissue>
    </source>
</reference>
<protein>
    <submittedName>
        <fullName evidence="1">Uncharacterized protein</fullName>
    </submittedName>
</protein>
<organism evidence="1">
    <name type="scientific">Arundo donax</name>
    <name type="common">Giant reed</name>
    <name type="synonym">Donax arundinaceus</name>
    <dbReference type="NCBI Taxonomy" id="35708"/>
    <lineage>
        <taxon>Eukaryota</taxon>
        <taxon>Viridiplantae</taxon>
        <taxon>Streptophyta</taxon>
        <taxon>Embryophyta</taxon>
        <taxon>Tracheophyta</taxon>
        <taxon>Spermatophyta</taxon>
        <taxon>Magnoliopsida</taxon>
        <taxon>Liliopsida</taxon>
        <taxon>Poales</taxon>
        <taxon>Poaceae</taxon>
        <taxon>PACMAD clade</taxon>
        <taxon>Arundinoideae</taxon>
        <taxon>Arundineae</taxon>
        <taxon>Arundo</taxon>
    </lineage>
</organism>
<reference evidence="1" key="1">
    <citation type="submission" date="2014-09" db="EMBL/GenBank/DDBJ databases">
        <authorList>
            <person name="Magalhaes I.L.F."/>
            <person name="Oliveira U."/>
            <person name="Santos F.R."/>
            <person name="Vidigal T.H.D.A."/>
            <person name="Brescovit A.D."/>
            <person name="Santos A.J."/>
        </authorList>
    </citation>
    <scope>NUCLEOTIDE SEQUENCE</scope>
    <source>
        <tissue evidence="1">Shoot tissue taken approximately 20 cm above the soil surface</tissue>
    </source>
</reference>
<sequence>MFLFIQQHYIGYLKKLKKKCIDALMCPLSIIYKHVYYRLL</sequence>